<dbReference type="RefSeq" id="WP_013019320.1">
    <property type="nucleotide sequence ID" value="NC_013947.1"/>
</dbReference>
<evidence type="ECO:0000313" key="2">
    <source>
        <dbReference type="Proteomes" id="UP000000844"/>
    </source>
</evidence>
<gene>
    <name evidence="1" type="ordered locus">Snas_4098</name>
</gene>
<dbReference type="Proteomes" id="UP000000844">
    <property type="component" value="Chromosome"/>
</dbReference>
<keyword evidence="2" id="KW-1185">Reference proteome</keyword>
<protein>
    <submittedName>
        <fullName evidence="1">Uncharacterized protein</fullName>
    </submittedName>
</protein>
<dbReference type="KEGG" id="sna:Snas_4098"/>
<dbReference type="OrthoDB" id="3396571at2"/>
<proteinExistence type="predicted"/>
<evidence type="ECO:0000313" key="1">
    <source>
        <dbReference type="EMBL" id="ADD43749.1"/>
    </source>
</evidence>
<sequence>MSRTATHHLKRYLAGHPHYASVTVEAKPAAHDEVAVGDDVYGWRRDVYGPNAAIGGTDDDRMLAEAVEGVRYVLAQSVPRDRFLVTVTRVLETLADTNVGDVKLAAALACCEAIGITLADPPRLEPGGALFP</sequence>
<dbReference type="AlphaFoldDB" id="D3Q0Z9"/>
<dbReference type="STRING" id="446470.Snas_4098"/>
<organism evidence="1 2">
    <name type="scientific">Stackebrandtia nassauensis (strain DSM 44728 / CIP 108903 / NRRL B-16338 / NBRC 102104 / LLR-40K-21)</name>
    <dbReference type="NCBI Taxonomy" id="446470"/>
    <lineage>
        <taxon>Bacteria</taxon>
        <taxon>Bacillati</taxon>
        <taxon>Actinomycetota</taxon>
        <taxon>Actinomycetes</taxon>
        <taxon>Glycomycetales</taxon>
        <taxon>Glycomycetaceae</taxon>
        <taxon>Stackebrandtia</taxon>
    </lineage>
</organism>
<dbReference type="eggNOG" id="ENOG502ZK3Q">
    <property type="taxonomic scope" value="Bacteria"/>
</dbReference>
<dbReference type="EMBL" id="CP001778">
    <property type="protein sequence ID" value="ADD43749.1"/>
    <property type="molecule type" value="Genomic_DNA"/>
</dbReference>
<name>D3Q0Z9_STANL</name>
<reference evidence="1 2" key="1">
    <citation type="journal article" date="2009" name="Stand. Genomic Sci.">
        <title>Complete genome sequence of Stackebrandtia nassauensis type strain (LLR-40K-21).</title>
        <authorList>
            <person name="Munk C."/>
            <person name="Lapidus A."/>
            <person name="Copeland A."/>
            <person name="Jando M."/>
            <person name="Mayilraj S."/>
            <person name="Glavina Del Rio T."/>
            <person name="Nolan M."/>
            <person name="Chen F."/>
            <person name="Lucas S."/>
            <person name="Tice H."/>
            <person name="Cheng J.F."/>
            <person name="Han C."/>
            <person name="Detter J.C."/>
            <person name="Bruce D."/>
            <person name="Goodwin L."/>
            <person name="Chain P."/>
            <person name="Pitluck S."/>
            <person name="Goker M."/>
            <person name="Ovchinikova G."/>
            <person name="Pati A."/>
            <person name="Ivanova N."/>
            <person name="Mavromatis K."/>
            <person name="Chen A."/>
            <person name="Palaniappan K."/>
            <person name="Land M."/>
            <person name="Hauser L."/>
            <person name="Chang Y.J."/>
            <person name="Jeffries C.D."/>
            <person name="Bristow J."/>
            <person name="Eisen J.A."/>
            <person name="Markowitz V."/>
            <person name="Hugenholtz P."/>
            <person name="Kyrpides N.C."/>
            <person name="Klenk H.P."/>
        </authorList>
    </citation>
    <scope>NUCLEOTIDE SEQUENCE [LARGE SCALE GENOMIC DNA]</scope>
    <source>
        <strain evidence="2">DSM 44728 / CIP 108903 / NRRL B-16338 / NBRC 102104 / LLR-40K-21</strain>
    </source>
</reference>
<accession>D3Q0Z9</accession>
<dbReference type="HOGENOM" id="CLU_1915810_0_0_11"/>